<name>A0A940P9C1_9ENTE</name>
<dbReference type="PRINTS" id="PR00368">
    <property type="entry name" value="FADPNR"/>
</dbReference>
<keyword evidence="5" id="KW-0521">NADP</keyword>
<dbReference type="EC" id="1.8.1.-" evidence="9"/>
<keyword evidence="5" id="KW-0520">NAD</keyword>
<evidence type="ECO:0000256" key="6">
    <source>
        <dbReference type="PIRSR" id="PIRSR000238-2"/>
    </source>
</evidence>
<dbReference type="RefSeq" id="WP_209525214.1">
    <property type="nucleotide sequence ID" value="NZ_JAEEGA010000002.1"/>
</dbReference>
<dbReference type="SUPFAM" id="SSF52833">
    <property type="entry name" value="Thioredoxin-like"/>
    <property type="match status" value="2"/>
</dbReference>
<evidence type="ECO:0000256" key="2">
    <source>
        <dbReference type="ARBA" id="ARBA00011738"/>
    </source>
</evidence>
<dbReference type="SUPFAM" id="SSF51905">
    <property type="entry name" value="FAD/NAD(P)-binding domain"/>
    <property type="match status" value="1"/>
</dbReference>
<dbReference type="PANTHER" id="PTHR48105">
    <property type="entry name" value="THIOREDOXIN REDUCTASE 1-RELATED-RELATED"/>
    <property type="match status" value="1"/>
</dbReference>
<accession>A0A940P9C1</accession>
<organism evidence="9 10">
    <name type="scientific">Vagococcus allomyrinae</name>
    <dbReference type="NCBI Taxonomy" id="2794353"/>
    <lineage>
        <taxon>Bacteria</taxon>
        <taxon>Bacillati</taxon>
        <taxon>Bacillota</taxon>
        <taxon>Bacilli</taxon>
        <taxon>Lactobacillales</taxon>
        <taxon>Enterococcaceae</taxon>
        <taxon>Vagococcus</taxon>
    </lineage>
</organism>
<dbReference type="InterPro" id="IPR012336">
    <property type="entry name" value="Thioredoxin-like_fold"/>
</dbReference>
<dbReference type="Pfam" id="PF07992">
    <property type="entry name" value="Pyr_redox_2"/>
    <property type="match status" value="1"/>
</dbReference>
<dbReference type="InterPro" id="IPR023753">
    <property type="entry name" value="FAD/NAD-binding_dom"/>
</dbReference>
<comment type="cofactor">
    <cofactor evidence="5">
        <name>FAD</name>
        <dbReference type="ChEBI" id="CHEBI:57692"/>
    </cofactor>
    <text evidence="5">Binds 1 FAD per subunit.</text>
</comment>
<dbReference type="InterPro" id="IPR036188">
    <property type="entry name" value="FAD/NAD-bd_sf"/>
</dbReference>
<dbReference type="Gene3D" id="3.40.30.80">
    <property type="match status" value="1"/>
</dbReference>
<feature type="disulfide bond" description="Redox-active" evidence="6">
    <location>
        <begin position="337"/>
        <end position="340"/>
    </location>
</feature>
<keyword evidence="4 9" id="KW-0560">Oxidoreductase</keyword>
<comment type="subunit">
    <text evidence="2">Homodimer.</text>
</comment>
<sequence>MMLTTEEQQLLVKQLATLEHEIIIKACLGDDDNSRMVKAFLDEVIVLCPRLSIETTSLSRTPCFALARKGAEARVEFAGLPLGHEFESLIVAIKQLDGVLPAIPEEVSVRLTELDKDIHFETYVSLNCHNCPVVVQSLNLLAIIAPNISHTMIEGAMFDKERSKRNILAVPTILIEGEEVASGRQTVAQLLDLAIGRTSIPASLKKIIFDVLIIGGGPAGNSAAIYAARKGLKVGLVATDYGGKVMEIAGIENMIGQPYTEGARLMSEVEIHVNQFAVEILKDQRVKSIRKSQLIEVELESNAILKARAVILAVGATWEELAIPGEKAFFAKGVTNCPHCDGPLFSGQKVAVIGNSNQAVEGAIELANYTERVYLLGESSQLKADQLLLNRLKVLPNVTVITDAEVLEIKGTDRVSGLCYVHRETNQKHLIELQAVFIQTRLVPNTDWLIESGIRLNEAGEVMIDHRGMTNLPGIFAAGDCTDSAYKQIIISMGSGATAALGAANYLMR</sequence>
<keyword evidence="10" id="KW-1185">Reference proteome</keyword>
<evidence type="ECO:0000259" key="7">
    <source>
        <dbReference type="Pfam" id="PF07992"/>
    </source>
</evidence>
<dbReference type="Proteomes" id="UP000674938">
    <property type="component" value="Unassembled WGS sequence"/>
</dbReference>
<dbReference type="InterPro" id="IPR050097">
    <property type="entry name" value="Ferredoxin-NADP_redctase_2"/>
</dbReference>
<evidence type="ECO:0000256" key="1">
    <source>
        <dbReference type="ARBA" id="ARBA00009333"/>
    </source>
</evidence>
<dbReference type="InterPro" id="IPR012081">
    <property type="entry name" value="Alkyl_hydroperoxide_Rdtase_suF"/>
</dbReference>
<dbReference type="GO" id="GO:0000302">
    <property type="term" value="P:response to reactive oxygen species"/>
    <property type="evidence" value="ECO:0007669"/>
    <property type="project" value="InterPro"/>
</dbReference>
<dbReference type="InterPro" id="IPR036249">
    <property type="entry name" value="Thioredoxin-like_sf"/>
</dbReference>
<feature type="domain" description="Thioredoxin-like fold" evidence="8">
    <location>
        <begin position="124"/>
        <end position="186"/>
    </location>
</feature>
<evidence type="ECO:0000256" key="4">
    <source>
        <dbReference type="ARBA" id="ARBA00023002"/>
    </source>
</evidence>
<keyword evidence="5" id="KW-0274">FAD</keyword>
<dbReference type="Gene3D" id="3.50.50.60">
    <property type="entry name" value="FAD/NAD(P)-binding domain"/>
    <property type="match status" value="2"/>
</dbReference>
<dbReference type="PIRSF" id="PIRSF000238">
    <property type="entry name" value="AhpF"/>
    <property type="match status" value="1"/>
</dbReference>
<reference evidence="9" key="1">
    <citation type="submission" date="2020-12" db="EMBL/GenBank/DDBJ databases">
        <title>Vagococcus allomyrinae sp. nov. and Enterococcus lavae sp. nov., isolated from the larvae of Allomyrina dichotoma.</title>
        <authorList>
            <person name="Lee S.D."/>
        </authorList>
    </citation>
    <scope>NUCLEOTIDE SEQUENCE</scope>
    <source>
        <strain evidence="9">BWB3-3</strain>
    </source>
</reference>
<dbReference type="GO" id="GO:0102039">
    <property type="term" value="F:NADH-dependent peroxiredoxin activity"/>
    <property type="evidence" value="ECO:0007669"/>
    <property type="project" value="InterPro"/>
</dbReference>
<evidence type="ECO:0000313" key="9">
    <source>
        <dbReference type="EMBL" id="MBP1040322.1"/>
    </source>
</evidence>
<comment type="caution">
    <text evidence="9">The sequence shown here is derived from an EMBL/GenBank/DDBJ whole genome shotgun (WGS) entry which is preliminary data.</text>
</comment>
<dbReference type="Pfam" id="PF13192">
    <property type="entry name" value="Thioredoxin_3"/>
    <property type="match status" value="1"/>
</dbReference>
<dbReference type="GO" id="GO:0050660">
    <property type="term" value="F:flavin adenine dinucleotide binding"/>
    <property type="evidence" value="ECO:0007669"/>
    <property type="project" value="InterPro"/>
</dbReference>
<protein>
    <submittedName>
        <fullName evidence="9">Alkyl hydroperoxide reductase subunit F</fullName>
        <ecNumber evidence="9">1.8.1.-</ecNumber>
    </submittedName>
</protein>
<feature type="binding site" evidence="5">
    <location>
        <begin position="470"/>
        <end position="480"/>
    </location>
    <ligand>
        <name>FAD</name>
        <dbReference type="ChEBI" id="CHEBI:57692"/>
    </ligand>
</feature>
<keyword evidence="6" id="KW-1015">Disulfide bond</keyword>
<evidence type="ECO:0000313" key="10">
    <source>
        <dbReference type="Proteomes" id="UP000674938"/>
    </source>
</evidence>
<gene>
    <name evidence="9" type="primary">ahpF</name>
    <name evidence="9" type="ORF">I6N95_04770</name>
</gene>
<comment type="similarity">
    <text evidence="1">Belongs to the class-II pyridine nucleotide-disulfide oxidoreductase family.</text>
</comment>
<evidence type="ECO:0000256" key="5">
    <source>
        <dbReference type="PIRSR" id="PIRSR000238-1"/>
    </source>
</evidence>
<dbReference type="GO" id="GO:0051287">
    <property type="term" value="F:NAD binding"/>
    <property type="evidence" value="ECO:0007669"/>
    <property type="project" value="InterPro"/>
</dbReference>
<evidence type="ECO:0000259" key="8">
    <source>
        <dbReference type="Pfam" id="PF13192"/>
    </source>
</evidence>
<dbReference type="PRINTS" id="PR00469">
    <property type="entry name" value="PNDRDTASEII"/>
</dbReference>
<keyword evidence="3" id="KW-0285">Flavoprotein</keyword>
<feature type="binding site" evidence="5">
    <location>
        <begin position="210"/>
        <end position="225"/>
    </location>
    <ligand>
        <name>FAD</name>
        <dbReference type="ChEBI" id="CHEBI:57692"/>
    </ligand>
</feature>
<dbReference type="EMBL" id="JAEEGA010000002">
    <property type="protein sequence ID" value="MBP1040322.1"/>
    <property type="molecule type" value="Genomic_DNA"/>
</dbReference>
<keyword evidence="6" id="KW-0676">Redox-active center</keyword>
<evidence type="ECO:0000256" key="3">
    <source>
        <dbReference type="ARBA" id="ARBA00022630"/>
    </source>
</evidence>
<proteinExistence type="inferred from homology"/>
<dbReference type="AlphaFoldDB" id="A0A940P9C1"/>
<feature type="binding site" evidence="5">
    <location>
        <begin position="349"/>
        <end position="363"/>
    </location>
    <ligand>
        <name>NAD(+)</name>
        <dbReference type="ChEBI" id="CHEBI:57540"/>
    </ligand>
</feature>
<feature type="domain" description="FAD/NAD(P)-binding" evidence="7">
    <location>
        <begin position="209"/>
        <end position="495"/>
    </location>
</feature>
<dbReference type="NCBIfam" id="TIGR03140">
    <property type="entry name" value="AhpF"/>
    <property type="match status" value="1"/>
</dbReference>